<evidence type="ECO:0000256" key="1">
    <source>
        <dbReference type="SAM" id="MobiDB-lite"/>
    </source>
</evidence>
<keyword evidence="2" id="KW-0472">Membrane</keyword>
<evidence type="ECO:0000256" key="2">
    <source>
        <dbReference type="SAM" id="Phobius"/>
    </source>
</evidence>
<evidence type="ECO:0000313" key="4">
    <source>
        <dbReference type="Proteomes" id="UP000198703"/>
    </source>
</evidence>
<accession>A0A1H4A4N4</accession>
<sequence length="137" mass="13811">MGGRAVALAVVALAAWLSLTPKPPSLPGAPAGTDLLVHLVMHGGAAFCLLRGWAGALPAALALAFALEGGQALVPGRHVFSGDLAMNLSGVALGAIASGMLDRGLFDGLLARRRAQAVGGDERPDMGRDHALHPPGR</sequence>
<keyword evidence="2" id="KW-0812">Transmembrane</keyword>
<feature type="compositionally biased region" description="Basic and acidic residues" evidence="1">
    <location>
        <begin position="120"/>
        <end position="137"/>
    </location>
</feature>
<feature type="transmembrane region" description="Helical" evidence="2">
    <location>
        <begin position="79"/>
        <end position="101"/>
    </location>
</feature>
<proteinExistence type="predicted"/>
<keyword evidence="2" id="KW-1133">Transmembrane helix</keyword>
<reference evidence="3 4" key="1">
    <citation type="submission" date="2016-10" db="EMBL/GenBank/DDBJ databases">
        <authorList>
            <person name="de Groot N.N."/>
        </authorList>
    </citation>
    <scope>NUCLEOTIDE SEQUENCE [LARGE SCALE GENOMIC DNA]</scope>
    <source>
        <strain evidence="3 4">DSM 15345</strain>
    </source>
</reference>
<feature type="region of interest" description="Disordered" evidence="1">
    <location>
        <begin position="117"/>
        <end position="137"/>
    </location>
</feature>
<keyword evidence="4" id="KW-1185">Reference proteome</keyword>
<evidence type="ECO:0000313" key="3">
    <source>
        <dbReference type="EMBL" id="SEA31009.1"/>
    </source>
</evidence>
<gene>
    <name evidence="3" type="ORF">SAMN05444370_10470</name>
</gene>
<dbReference type="EMBL" id="FNQM01000004">
    <property type="protein sequence ID" value="SEA31009.1"/>
    <property type="molecule type" value="Genomic_DNA"/>
</dbReference>
<protein>
    <recommendedName>
        <fullName evidence="5">VanZ like family protein</fullName>
    </recommendedName>
</protein>
<dbReference type="Proteomes" id="UP000198703">
    <property type="component" value="Unassembled WGS sequence"/>
</dbReference>
<feature type="transmembrane region" description="Helical" evidence="2">
    <location>
        <begin position="44"/>
        <end position="67"/>
    </location>
</feature>
<organism evidence="3 4">
    <name type="scientific">Rubrimonas cliftonensis</name>
    <dbReference type="NCBI Taxonomy" id="89524"/>
    <lineage>
        <taxon>Bacteria</taxon>
        <taxon>Pseudomonadati</taxon>
        <taxon>Pseudomonadota</taxon>
        <taxon>Alphaproteobacteria</taxon>
        <taxon>Rhodobacterales</taxon>
        <taxon>Paracoccaceae</taxon>
        <taxon>Rubrimonas</taxon>
    </lineage>
</organism>
<name>A0A1H4A4N4_9RHOB</name>
<dbReference type="AlphaFoldDB" id="A0A1H4A4N4"/>
<evidence type="ECO:0008006" key="5">
    <source>
        <dbReference type="Google" id="ProtNLM"/>
    </source>
</evidence>